<accession>A0A518FXC1</accession>
<evidence type="ECO:0000256" key="1">
    <source>
        <dbReference type="SAM" id="Phobius"/>
    </source>
</evidence>
<keyword evidence="1" id="KW-0812">Transmembrane</keyword>
<name>A0A518FXC1_9PLAN</name>
<protein>
    <submittedName>
        <fullName evidence="2">Uncharacterized protein</fullName>
    </submittedName>
</protein>
<sequence>MRRFTNHQSVRAARRGFTIVELLMVVGILLFLIATSAFVVRNIGNKAREKATMATIVKTNSLLTQRIQAFHKTLDSSRTQKLMQSRMNGKRAQLVSTTGNKKFNALSAPVIEILVRKDLFREQFPQFVGDNVQVNAAMDALVGAANTAGSTGTDGGASISSEYLYYTLTQFDALGISPVGEDAFTASEVRDTDGDGLKEIVDGWGKPIRFYRWPTRLIRPYQGLVAGQPDPVLRQVAGALFSGLPPVPSPGSNEPDPLNIDADDPLGRLVAENTRTNGMLNSIFNTTATYYYDKTKLMPCEYPVMSTFSMPLIVSAGEDGILGLYEPFNVTNNGVLAQPISIPVGEGIYDNITNHNQRAGGR</sequence>
<evidence type="ECO:0000313" key="2">
    <source>
        <dbReference type="EMBL" id="QDV20934.1"/>
    </source>
</evidence>
<organism evidence="2 3">
    <name type="scientific">Gimesia panareensis</name>
    <dbReference type="NCBI Taxonomy" id="2527978"/>
    <lineage>
        <taxon>Bacteria</taxon>
        <taxon>Pseudomonadati</taxon>
        <taxon>Planctomycetota</taxon>
        <taxon>Planctomycetia</taxon>
        <taxon>Planctomycetales</taxon>
        <taxon>Planctomycetaceae</taxon>
        <taxon>Gimesia</taxon>
    </lineage>
</organism>
<keyword evidence="1" id="KW-1133">Transmembrane helix</keyword>
<evidence type="ECO:0000313" key="3">
    <source>
        <dbReference type="Proteomes" id="UP000320839"/>
    </source>
</evidence>
<gene>
    <name evidence="2" type="ORF">Pan153_56140</name>
</gene>
<dbReference type="Proteomes" id="UP000320839">
    <property type="component" value="Chromosome"/>
</dbReference>
<dbReference type="RefSeq" id="WP_145459504.1">
    <property type="nucleotide sequence ID" value="NZ_CP036317.1"/>
</dbReference>
<dbReference type="OrthoDB" id="253619at2"/>
<dbReference type="EMBL" id="CP036317">
    <property type="protein sequence ID" value="QDV20934.1"/>
    <property type="molecule type" value="Genomic_DNA"/>
</dbReference>
<keyword evidence="1" id="KW-0472">Membrane</keyword>
<feature type="transmembrane region" description="Helical" evidence="1">
    <location>
        <begin position="20"/>
        <end position="40"/>
    </location>
</feature>
<dbReference type="AlphaFoldDB" id="A0A518FXC1"/>
<proteinExistence type="predicted"/>
<reference evidence="2 3" key="1">
    <citation type="submission" date="2019-02" db="EMBL/GenBank/DDBJ databases">
        <title>Deep-cultivation of Planctomycetes and their phenomic and genomic characterization uncovers novel biology.</title>
        <authorList>
            <person name="Wiegand S."/>
            <person name="Jogler M."/>
            <person name="Boedeker C."/>
            <person name="Pinto D."/>
            <person name="Vollmers J."/>
            <person name="Rivas-Marin E."/>
            <person name="Kohn T."/>
            <person name="Peeters S.H."/>
            <person name="Heuer A."/>
            <person name="Rast P."/>
            <person name="Oberbeckmann S."/>
            <person name="Bunk B."/>
            <person name="Jeske O."/>
            <person name="Meyerdierks A."/>
            <person name="Storesund J.E."/>
            <person name="Kallscheuer N."/>
            <person name="Luecker S."/>
            <person name="Lage O.M."/>
            <person name="Pohl T."/>
            <person name="Merkel B.J."/>
            <person name="Hornburger P."/>
            <person name="Mueller R.-W."/>
            <person name="Bruemmer F."/>
            <person name="Labrenz M."/>
            <person name="Spormann A.M."/>
            <person name="Op den Camp H."/>
            <person name="Overmann J."/>
            <person name="Amann R."/>
            <person name="Jetten M.S.M."/>
            <person name="Mascher T."/>
            <person name="Medema M.H."/>
            <person name="Devos D.P."/>
            <person name="Kaster A.-K."/>
            <person name="Ovreas L."/>
            <person name="Rohde M."/>
            <person name="Galperin M.Y."/>
            <person name="Jogler C."/>
        </authorList>
    </citation>
    <scope>NUCLEOTIDE SEQUENCE [LARGE SCALE GENOMIC DNA]</scope>
    <source>
        <strain evidence="2 3">Pan153</strain>
    </source>
</reference>